<dbReference type="EMBL" id="CAADRA010005318">
    <property type="protein sequence ID" value="VFT88507.1"/>
    <property type="molecule type" value="Genomic_DNA"/>
</dbReference>
<dbReference type="InterPro" id="IPR036770">
    <property type="entry name" value="Ankyrin_rpt-contain_sf"/>
</dbReference>
<dbReference type="GO" id="GO:0008270">
    <property type="term" value="F:zinc ion binding"/>
    <property type="evidence" value="ECO:0007669"/>
    <property type="project" value="UniProtKB-KW"/>
</dbReference>
<dbReference type="InterPro" id="IPR045258">
    <property type="entry name" value="ACAP1/2/3-like"/>
</dbReference>
<dbReference type="Gene3D" id="2.30.29.30">
    <property type="entry name" value="Pleckstrin-homology domain (PH domain)/Phosphotyrosine-binding domain (PTB)"/>
    <property type="match status" value="1"/>
</dbReference>
<feature type="domain" description="PH" evidence="7">
    <location>
        <begin position="401"/>
        <end position="496"/>
    </location>
</feature>
<dbReference type="PRINTS" id="PR00405">
    <property type="entry name" value="REVINTRACTNG"/>
</dbReference>
<dbReference type="PROSITE" id="PS50297">
    <property type="entry name" value="ANK_REP_REGION"/>
    <property type="match status" value="1"/>
</dbReference>
<sequence>MEATTVSAPPFPTTAAAHDACTCPRVAQLEDEVASLQSQLFRYRRKYGNLDVIEQRRLSFQQSTSSEKADPIPQLSFDDDSPATLVSSTIGKHVVLDYVADSPMFRKSLDGLEESTSGLRGFLKELMTRTKEFVAAGKQMGAKETALAEIYSAKYSRTLFTSCFAELGELSTLLNDFHDTLAQIQSSRESMLLSIEALLFKPLEAFVEDELKAAGDLRRDVSKFGDEYDAILGKSLGKTNGGASSNLFQRSPSLSDTSSAAPDAAADASDRPLSTDSVDKTTTAARCKFELARFDCVRYFNALDAKKKFVLVEAFNSTLYSYLGHYHAGHDLVQAIEPVLRTRQAALQAARDQFARDDAMYAAQRDLLESRLSAYPTHVALPVEVISTQTASSRLDNNASGAEKQGYLIVRNSLFPSKSWKRVWFQIHLGKLYAIRKEMELTLVCDLLVSKVRPCASTALPFTFEVIDSTQTKHVLQATSDADMQSWIDAAQESTERLLGQQSHGAVVHPGHADAVLRLVAANPACADCGNAPADWISINVGVFLCIECSGIHRSLGVHVSKVRSLVLDKWDMTLVELLETQLGNAVANGIWEAAIAPGWTKPTAASPRADKERWIKAKYEFRGFSEHTPLKEDAIFADFLAAATAGRVAALVWAVAHGVDVARADAATKQTALHLAAAGGHTLACEYLVQNGAPLSCADAAGLLPSDAAKASGYEALKLLLLQRLG</sequence>
<keyword evidence="1" id="KW-0479">Metal-binding</keyword>
<dbReference type="OrthoDB" id="1638493at2759"/>
<evidence type="ECO:0000313" key="10">
    <source>
        <dbReference type="EMBL" id="VFT88507.1"/>
    </source>
</evidence>
<evidence type="ECO:0000256" key="1">
    <source>
        <dbReference type="ARBA" id="ARBA00022723"/>
    </source>
</evidence>
<feature type="repeat" description="ANK" evidence="4">
    <location>
        <begin position="669"/>
        <end position="701"/>
    </location>
</feature>
<dbReference type="InterPro" id="IPR038508">
    <property type="entry name" value="ArfGAP_dom_sf"/>
</dbReference>
<dbReference type="InterPro" id="IPR004148">
    <property type="entry name" value="BAR_dom"/>
</dbReference>
<dbReference type="PROSITE" id="PS50003">
    <property type="entry name" value="PH_DOMAIN"/>
    <property type="match status" value="1"/>
</dbReference>
<dbReference type="SUPFAM" id="SSF50729">
    <property type="entry name" value="PH domain-like"/>
    <property type="match status" value="1"/>
</dbReference>
<accession>A0A485KVG1</accession>
<dbReference type="Pfam" id="PF00169">
    <property type="entry name" value="PH"/>
    <property type="match status" value="1"/>
</dbReference>
<dbReference type="PANTHER" id="PTHR23180:SF160">
    <property type="entry name" value="ADP-RIBOSYLATION FACTOR GTPASE-ACTIVATING PROTEIN EFFECTOR PROTEIN 1"/>
    <property type="match status" value="1"/>
</dbReference>
<dbReference type="InterPro" id="IPR027267">
    <property type="entry name" value="AH/BAR_dom_sf"/>
</dbReference>
<dbReference type="Gene3D" id="1.10.220.150">
    <property type="entry name" value="Arf GTPase activating protein"/>
    <property type="match status" value="1"/>
</dbReference>
<dbReference type="GO" id="GO:0005096">
    <property type="term" value="F:GTPase activator activity"/>
    <property type="evidence" value="ECO:0007669"/>
    <property type="project" value="InterPro"/>
</dbReference>
<dbReference type="SUPFAM" id="SSF48403">
    <property type="entry name" value="Ankyrin repeat"/>
    <property type="match status" value="1"/>
</dbReference>
<feature type="region of interest" description="Disordered" evidence="6">
    <location>
        <begin position="247"/>
        <end position="277"/>
    </location>
</feature>
<dbReference type="Pfam" id="PF01412">
    <property type="entry name" value="ArfGap"/>
    <property type="match status" value="1"/>
</dbReference>
<keyword evidence="2 5" id="KW-0863">Zinc-finger</keyword>
<feature type="compositionally biased region" description="Low complexity" evidence="6">
    <location>
        <begin position="250"/>
        <end position="274"/>
    </location>
</feature>
<dbReference type="Gene3D" id="1.20.1270.60">
    <property type="entry name" value="Arfaptin homology (AH) domain/BAR domain"/>
    <property type="match status" value="1"/>
</dbReference>
<dbReference type="Pfam" id="PF16746">
    <property type="entry name" value="BAR_3"/>
    <property type="match status" value="1"/>
</dbReference>
<organism evidence="10 11">
    <name type="scientific">Aphanomyces stellatus</name>
    <dbReference type="NCBI Taxonomy" id="120398"/>
    <lineage>
        <taxon>Eukaryota</taxon>
        <taxon>Sar</taxon>
        <taxon>Stramenopiles</taxon>
        <taxon>Oomycota</taxon>
        <taxon>Saprolegniomycetes</taxon>
        <taxon>Saprolegniales</taxon>
        <taxon>Verrucalvaceae</taxon>
        <taxon>Aphanomyces</taxon>
    </lineage>
</organism>
<dbReference type="Pfam" id="PF13637">
    <property type="entry name" value="Ank_4"/>
    <property type="match status" value="1"/>
</dbReference>
<dbReference type="Gene3D" id="1.25.40.20">
    <property type="entry name" value="Ankyrin repeat-containing domain"/>
    <property type="match status" value="1"/>
</dbReference>
<dbReference type="InterPro" id="IPR001849">
    <property type="entry name" value="PH_domain"/>
</dbReference>
<reference evidence="10 11" key="1">
    <citation type="submission" date="2019-03" db="EMBL/GenBank/DDBJ databases">
        <authorList>
            <person name="Gaulin E."/>
            <person name="Dumas B."/>
        </authorList>
    </citation>
    <scope>NUCLEOTIDE SEQUENCE [LARGE SCALE GENOMIC DNA]</scope>
    <source>
        <strain evidence="10">CBS 568.67</strain>
    </source>
</reference>
<dbReference type="InterPro" id="IPR001164">
    <property type="entry name" value="ArfGAP_dom"/>
</dbReference>
<evidence type="ECO:0000313" key="11">
    <source>
        <dbReference type="Proteomes" id="UP000332933"/>
    </source>
</evidence>
<evidence type="ECO:0000256" key="6">
    <source>
        <dbReference type="SAM" id="MobiDB-lite"/>
    </source>
</evidence>
<gene>
    <name evidence="10" type="primary">Aste57867_11649</name>
    <name evidence="9" type="ORF">As57867_011606</name>
    <name evidence="10" type="ORF">ASTE57867_11649</name>
</gene>
<dbReference type="CDD" id="cd08204">
    <property type="entry name" value="ArfGap"/>
    <property type="match status" value="1"/>
</dbReference>
<dbReference type="SMART" id="SM00233">
    <property type="entry name" value="PH"/>
    <property type="match status" value="1"/>
</dbReference>
<dbReference type="SMART" id="SM00105">
    <property type="entry name" value="ArfGap"/>
    <property type="match status" value="1"/>
</dbReference>
<keyword evidence="3" id="KW-0862">Zinc</keyword>
<dbReference type="InterPro" id="IPR002110">
    <property type="entry name" value="Ankyrin_rpt"/>
</dbReference>
<dbReference type="InterPro" id="IPR037278">
    <property type="entry name" value="ARFGAP/RecO"/>
</dbReference>
<reference evidence="9" key="2">
    <citation type="submission" date="2019-06" db="EMBL/GenBank/DDBJ databases">
        <title>Genomics analysis of Aphanomyces spp. identifies a new class of oomycete effector associated with host adaptation.</title>
        <authorList>
            <person name="Gaulin E."/>
        </authorList>
    </citation>
    <scope>NUCLEOTIDE SEQUENCE</scope>
    <source>
        <strain evidence="9">CBS 578.67</strain>
    </source>
</reference>
<feature type="domain" description="Arf-GAP" evidence="8">
    <location>
        <begin position="514"/>
        <end position="635"/>
    </location>
</feature>
<dbReference type="Proteomes" id="UP000332933">
    <property type="component" value="Unassembled WGS sequence"/>
</dbReference>
<keyword evidence="4" id="KW-0040">ANK repeat</keyword>
<evidence type="ECO:0000256" key="5">
    <source>
        <dbReference type="PROSITE-ProRule" id="PRU00288"/>
    </source>
</evidence>
<evidence type="ECO:0000259" key="8">
    <source>
        <dbReference type="PROSITE" id="PS50115"/>
    </source>
</evidence>
<evidence type="ECO:0000313" key="9">
    <source>
        <dbReference type="EMBL" id="KAF0697678.1"/>
    </source>
</evidence>
<evidence type="ECO:0000256" key="4">
    <source>
        <dbReference type="PROSITE-ProRule" id="PRU00023"/>
    </source>
</evidence>
<evidence type="ECO:0000256" key="3">
    <source>
        <dbReference type="ARBA" id="ARBA00022833"/>
    </source>
</evidence>
<dbReference type="AlphaFoldDB" id="A0A485KVG1"/>
<dbReference type="InterPro" id="IPR011993">
    <property type="entry name" value="PH-like_dom_sf"/>
</dbReference>
<dbReference type="GO" id="GO:0005737">
    <property type="term" value="C:cytoplasm"/>
    <property type="evidence" value="ECO:0007669"/>
    <property type="project" value="InterPro"/>
</dbReference>
<dbReference type="PROSITE" id="PS50115">
    <property type="entry name" value="ARFGAP"/>
    <property type="match status" value="1"/>
</dbReference>
<protein>
    <submittedName>
        <fullName evidence="10">Aste57867_11649 protein</fullName>
    </submittedName>
</protein>
<evidence type="ECO:0000256" key="2">
    <source>
        <dbReference type="ARBA" id="ARBA00022771"/>
    </source>
</evidence>
<dbReference type="PROSITE" id="PS50088">
    <property type="entry name" value="ANK_REPEAT"/>
    <property type="match status" value="1"/>
</dbReference>
<dbReference type="SUPFAM" id="SSF57863">
    <property type="entry name" value="ArfGap/RecO-like zinc finger"/>
    <property type="match status" value="1"/>
</dbReference>
<dbReference type="SUPFAM" id="SSF103657">
    <property type="entry name" value="BAR/IMD domain-like"/>
    <property type="match status" value="1"/>
</dbReference>
<evidence type="ECO:0000259" key="7">
    <source>
        <dbReference type="PROSITE" id="PS50003"/>
    </source>
</evidence>
<name>A0A485KVG1_9STRA</name>
<dbReference type="PANTHER" id="PTHR23180">
    <property type="entry name" value="CENTAURIN/ARF"/>
    <property type="match status" value="1"/>
</dbReference>
<keyword evidence="11" id="KW-1185">Reference proteome</keyword>
<dbReference type="EMBL" id="VJMH01005297">
    <property type="protein sequence ID" value="KAF0697678.1"/>
    <property type="molecule type" value="Genomic_DNA"/>
</dbReference>
<proteinExistence type="predicted"/>